<proteinExistence type="predicted"/>
<organism evidence="3">
    <name type="scientific">viral metagenome</name>
    <dbReference type="NCBI Taxonomy" id="1070528"/>
    <lineage>
        <taxon>unclassified sequences</taxon>
        <taxon>metagenomes</taxon>
        <taxon>organismal metagenomes</taxon>
    </lineage>
</organism>
<dbReference type="AlphaFoldDB" id="A0A6C0J537"/>
<sequence>MSKDPNLTGFSNSQLRKLHGNGEYQRRLKGFNNTVDKTVMQKQMKELDAKERYRLKMKSMRNNRCGSDYEELKEEVKNKVEETKEEKSFLKTKSENKKHSEKMRKLNKKYGNIILNEYTELKNKIDNFKEEQKNKKEKTFLSEIYKCMDDHYADVNKVNLYEWQQSHLGISVEEANKAVLGDIDEDELSDLSD</sequence>
<dbReference type="EMBL" id="MN740317">
    <property type="protein sequence ID" value="QHT99815.1"/>
    <property type="molecule type" value="Genomic_DNA"/>
</dbReference>
<name>A0A6C0J537_9ZZZZ</name>
<keyword evidence="1" id="KW-0175">Coiled coil</keyword>
<accession>A0A6C0J537</accession>
<protein>
    <submittedName>
        <fullName evidence="3">Uncharacterized protein</fullName>
    </submittedName>
</protein>
<reference evidence="3" key="1">
    <citation type="journal article" date="2020" name="Nature">
        <title>Giant virus diversity and host interactions through global metagenomics.</title>
        <authorList>
            <person name="Schulz F."/>
            <person name="Roux S."/>
            <person name="Paez-Espino D."/>
            <person name="Jungbluth S."/>
            <person name="Walsh D.A."/>
            <person name="Denef V.J."/>
            <person name="McMahon K.D."/>
            <person name="Konstantinidis K.T."/>
            <person name="Eloe-Fadrosh E.A."/>
            <person name="Kyrpides N.C."/>
            <person name="Woyke T."/>
        </authorList>
    </citation>
    <scope>NUCLEOTIDE SEQUENCE</scope>
    <source>
        <strain evidence="3">GVMAG-M-3300025727-45</strain>
    </source>
</reference>
<feature type="coiled-coil region" evidence="1">
    <location>
        <begin position="62"/>
        <end position="138"/>
    </location>
</feature>
<evidence type="ECO:0000256" key="1">
    <source>
        <dbReference type="SAM" id="Coils"/>
    </source>
</evidence>
<evidence type="ECO:0000256" key="2">
    <source>
        <dbReference type="SAM" id="MobiDB-lite"/>
    </source>
</evidence>
<evidence type="ECO:0000313" key="3">
    <source>
        <dbReference type="EMBL" id="QHT99815.1"/>
    </source>
</evidence>
<feature type="region of interest" description="Disordered" evidence="2">
    <location>
        <begin position="1"/>
        <end position="24"/>
    </location>
</feature>